<comment type="caution">
    <text evidence="1">The sequence shown here is derived from an EMBL/GenBank/DDBJ whole genome shotgun (WGS) entry which is preliminary data.</text>
</comment>
<dbReference type="EMBL" id="REGN01002230">
    <property type="protein sequence ID" value="RNA29399.1"/>
    <property type="molecule type" value="Genomic_DNA"/>
</dbReference>
<dbReference type="AlphaFoldDB" id="A0A3M7S153"/>
<proteinExistence type="predicted"/>
<evidence type="ECO:0000313" key="1">
    <source>
        <dbReference type="EMBL" id="RNA29399.1"/>
    </source>
</evidence>
<accession>A0A3M7S153</accession>
<reference evidence="1 2" key="1">
    <citation type="journal article" date="2018" name="Sci. Rep.">
        <title>Genomic signatures of local adaptation to the degree of environmental predictability in rotifers.</title>
        <authorList>
            <person name="Franch-Gras L."/>
            <person name="Hahn C."/>
            <person name="Garcia-Roger E.M."/>
            <person name="Carmona M.J."/>
            <person name="Serra M."/>
            <person name="Gomez A."/>
        </authorList>
    </citation>
    <scope>NUCLEOTIDE SEQUENCE [LARGE SCALE GENOMIC DNA]</scope>
    <source>
        <strain evidence="1">HYR1</strain>
    </source>
</reference>
<evidence type="ECO:0000313" key="2">
    <source>
        <dbReference type="Proteomes" id="UP000276133"/>
    </source>
</evidence>
<name>A0A3M7S153_BRAPC</name>
<gene>
    <name evidence="1" type="ORF">BpHYR1_013236</name>
</gene>
<keyword evidence="2" id="KW-1185">Reference proteome</keyword>
<protein>
    <submittedName>
        <fullName evidence="1">Uncharacterized protein</fullName>
    </submittedName>
</protein>
<dbReference type="Proteomes" id="UP000276133">
    <property type="component" value="Unassembled WGS sequence"/>
</dbReference>
<organism evidence="1 2">
    <name type="scientific">Brachionus plicatilis</name>
    <name type="common">Marine rotifer</name>
    <name type="synonym">Brachionus muelleri</name>
    <dbReference type="NCBI Taxonomy" id="10195"/>
    <lineage>
        <taxon>Eukaryota</taxon>
        <taxon>Metazoa</taxon>
        <taxon>Spiralia</taxon>
        <taxon>Gnathifera</taxon>
        <taxon>Rotifera</taxon>
        <taxon>Eurotatoria</taxon>
        <taxon>Monogononta</taxon>
        <taxon>Pseudotrocha</taxon>
        <taxon>Ploima</taxon>
        <taxon>Brachionidae</taxon>
        <taxon>Brachionus</taxon>
    </lineage>
</organism>
<dbReference type="OrthoDB" id="10528583at2759"/>
<sequence length="199" mass="23411">MKRFTMKRYRNVEIGCPNTPIRKGYCIDHQHVDPRIKFKYGQEIFECNINQTSCKTQKKFALPCEKKSRTVGEFLAVYNCGIICVFRKVFGAESLFQEACFLLDLYENIQLRSNFIGYDDGYHLKKFIVSKKTERLEKLREKIIIIDRLHYKGHKKSNSYCKELCNPNNNSEIKDANTSVVEQFIECPKIINGLRKYLV</sequence>